<sequence length="215" mass="23428">MDKNSSSGHPRESRLAAPYRCDRLVDPAGFQEEYRMKTFALISAASALIIAGTVAYAQPAPPPAAGPGPRDRAPMTRADLDSLTDARIAAIQAGLKLTPAQQALWAPVEQALRASAASRAELMEKRRERDPSAARPDFMQRLEQRSEWASKNAASATGLATAMKPFWASLDDRQKRLLPILMRPASGMRGHHARSRGDRQHGMKQGQRAPAPQAQ</sequence>
<feature type="region of interest" description="Disordered" evidence="1">
    <location>
        <begin position="180"/>
        <end position="215"/>
    </location>
</feature>
<evidence type="ECO:0000313" key="3">
    <source>
        <dbReference type="EMBL" id="KAB0266662.1"/>
    </source>
</evidence>
<keyword evidence="2" id="KW-0812">Transmembrane</keyword>
<evidence type="ECO:0000313" key="4">
    <source>
        <dbReference type="Proteomes" id="UP000325684"/>
    </source>
</evidence>
<dbReference type="EMBL" id="VCMV01000019">
    <property type="protein sequence ID" value="KAB0266662.1"/>
    <property type="molecule type" value="Genomic_DNA"/>
</dbReference>
<comment type="caution">
    <text evidence="3">The sequence shown here is derived from an EMBL/GenBank/DDBJ whole genome shotgun (WGS) entry which is preliminary data.</text>
</comment>
<proteinExistence type="predicted"/>
<keyword evidence="2" id="KW-0472">Membrane</keyword>
<dbReference type="AlphaFoldDB" id="A0A5N3PA81"/>
<dbReference type="GO" id="GO:0042597">
    <property type="term" value="C:periplasmic space"/>
    <property type="evidence" value="ECO:0007669"/>
    <property type="project" value="InterPro"/>
</dbReference>
<dbReference type="InterPro" id="IPR012899">
    <property type="entry name" value="LTXXQ"/>
</dbReference>
<protein>
    <recommendedName>
        <fullName evidence="5">LTXXQ motif family protein</fullName>
    </recommendedName>
</protein>
<evidence type="ECO:0008006" key="5">
    <source>
        <dbReference type="Google" id="ProtNLM"/>
    </source>
</evidence>
<accession>A0A5N3PA81</accession>
<keyword evidence="4" id="KW-1185">Reference proteome</keyword>
<evidence type="ECO:0000256" key="1">
    <source>
        <dbReference type="SAM" id="MobiDB-lite"/>
    </source>
</evidence>
<reference evidence="3 4" key="1">
    <citation type="journal article" date="2019" name="Microorganisms">
        <title>Genome Insights into the Novel Species Microvirga brassicacearum, a Rapeseed Endophyte with Biotechnological Potential.</title>
        <authorList>
            <person name="Jimenez-Gomez A."/>
            <person name="Saati-Santamaria Z."/>
            <person name="Igual J.M."/>
            <person name="Rivas R."/>
            <person name="Mateos P.F."/>
            <person name="Garcia-Fraile P."/>
        </authorList>
    </citation>
    <scope>NUCLEOTIDE SEQUENCE [LARGE SCALE GENOMIC DNA]</scope>
    <source>
        <strain evidence="3 4">CDVBN77</strain>
    </source>
</reference>
<dbReference type="Pfam" id="PF07813">
    <property type="entry name" value="LTXXQ"/>
    <property type="match status" value="1"/>
</dbReference>
<name>A0A5N3PA81_9HYPH</name>
<organism evidence="3 4">
    <name type="scientific">Microvirga brassicacearum</name>
    <dbReference type="NCBI Taxonomy" id="2580413"/>
    <lineage>
        <taxon>Bacteria</taxon>
        <taxon>Pseudomonadati</taxon>
        <taxon>Pseudomonadota</taxon>
        <taxon>Alphaproteobacteria</taxon>
        <taxon>Hyphomicrobiales</taxon>
        <taxon>Methylobacteriaceae</taxon>
        <taxon>Microvirga</taxon>
    </lineage>
</organism>
<feature type="transmembrane region" description="Helical" evidence="2">
    <location>
        <begin position="39"/>
        <end position="57"/>
    </location>
</feature>
<gene>
    <name evidence="3" type="ORF">FEZ63_13015</name>
</gene>
<keyword evidence="2" id="KW-1133">Transmembrane helix</keyword>
<dbReference type="OrthoDB" id="8451554at2"/>
<evidence type="ECO:0000256" key="2">
    <source>
        <dbReference type="SAM" id="Phobius"/>
    </source>
</evidence>
<dbReference type="Proteomes" id="UP000325684">
    <property type="component" value="Unassembled WGS sequence"/>
</dbReference>